<comment type="caution">
    <text evidence="1">The sequence shown here is derived from an EMBL/GenBank/DDBJ whole genome shotgun (WGS) entry which is preliminary data.</text>
</comment>
<protein>
    <submittedName>
        <fullName evidence="1">Uncharacterized protein</fullName>
    </submittedName>
</protein>
<dbReference type="EMBL" id="CAJNNW010011840">
    <property type="protein sequence ID" value="CAE8653671.1"/>
    <property type="molecule type" value="Genomic_DNA"/>
</dbReference>
<name>A0A813IMZ8_POLGL</name>
<dbReference type="Proteomes" id="UP000626109">
    <property type="component" value="Unassembled WGS sequence"/>
</dbReference>
<gene>
    <name evidence="1" type="ORF">PGLA2088_LOCUS10539</name>
</gene>
<accession>A0A813IMZ8</accession>
<proteinExistence type="predicted"/>
<feature type="non-terminal residue" evidence="1">
    <location>
        <position position="121"/>
    </location>
</feature>
<organism evidence="1 2">
    <name type="scientific">Polarella glacialis</name>
    <name type="common">Dinoflagellate</name>
    <dbReference type="NCBI Taxonomy" id="89957"/>
    <lineage>
        <taxon>Eukaryota</taxon>
        <taxon>Sar</taxon>
        <taxon>Alveolata</taxon>
        <taxon>Dinophyceae</taxon>
        <taxon>Suessiales</taxon>
        <taxon>Suessiaceae</taxon>
        <taxon>Polarella</taxon>
    </lineage>
</organism>
<evidence type="ECO:0000313" key="1">
    <source>
        <dbReference type="EMBL" id="CAE8653671.1"/>
    </source>
</evidence>
<dbReference type="AlphaFoldDB" id="A0A813IMZ8"/>
<evidence type="ECO:0000313" key="2">
    <source>
        <dbReference type="Proteomes" id="UP000626109"/>
    </source>
</evidence>
<reference evidence="1" key="1">
    <citation type="submission" date="2021-02" db="EMBL/GenBank/DDBJ databases">
        <authorList>
            <person name="Dougan E. K."/>
            <person name="Rhodes N."/>
            <person name="Thang M."/>
            <person name="Chan C."/>
        </authorList>
    </citation>
    <scope>NUCLEOTIDE SEQUENCE</scope>
</reference>
<feature type="non-terminal residue" evidence="1">
    <location>
        <position position="1"/>
    </location>
</feature>
<sequence length="121" mass="12950">AEDVAVKQLYEQHKKLWRYPKPRFNTSLNASFNSSFNSSSNASLSSSIGSTFVVFHGPGAERRLQQTSYNAPLPANNPLAIRAPQQCMAGTFCDARAASSDGTGLCPPGKFCAPGADIPQE</sequence>